<accession>A0A9D1EAP5</accession>
<gene>
    <name evidence="2" type="ORF">IAA55_08730</name>
</gene>
<proteinExistence type="predicted"/>
<dbReference type="GO" id="GO:0005524">
    <property type="term" value="F:ATP binding"/>
    <property type="evidence" value="ECO:0007669"/>
    <property type="project" value="UniProtKB-KW"/>
</dbReference>
<dbReference type="InterPro" id="IPR027417">
    <property type="entry name" value="P-loop_NTPase"/>
</dbReference>
<dbReference type="PANTHER" id="PTHR43394:SF1">
    <property type="entry name" value="ATP-BINDING CASSETTE SUB-FAMILY B MEMBER 10, MITOCHONDRIAL"/>
    <property type="match status" value="1"/>
</dbReference>
<dbReference type="InterPro" id="IPR039421">
    <property type="entry name" value="Type_1_exporter"/>
</dbReference>
<sequence>ARALLHDSPVYIFDEATSNIDVESENAIMEQIARMRGDKTILLISHRLANVVDADTIYVLSAGEVAESGTHGELLDREGVYEKLYHTQKRLENLEETTKAGTVTDAATDREEAV</sequence>
<protein>
    <submittedName>
        <fullName evidence="2">Cysteine ABC transporter ATP-binding protein</fullName>
    </submittedName>
</protein>
<name>A0A9D1EAP5_9FIRM</name>
<dbReference type="Gene3D" id="3.40.50.300">
    <property type="entry name" value="P-loop containing nucleotide triphosphate hydrolases"/>
    <property type="match status" value="1"/>
</dbReference>
<dbReference type="EMBL" id="DVHM01000143">
    <property type="protein sequence ID" value="HIR71352.1"/>
    <property type="molecule type" value="Genomic_DNA"/>
</dbReference>
<reference evidence="2" key="2">
    <citation type="journal article" date="2021" name="PeerJ">
        <title>Extensive microbial diversity within the chicken gut microbiome revealed by metagenomics and culture.</title>
        <authorList>
            <person name="Gilroy R."/>
            <person name="Ravi A."/>
            <person name="Getino M."/>
            <person name="Pursley I."/>
            <person name="Horton D.L."/>
            <person name="Alikhan N.F."/>
            <person name="Baker D."/>
            <person name="Gharbi K."/>
            <person name="Hall N."/>
            <person name="Watson M."/>
            <person name="Adriaenssens E.M."/>
            <person name="Foster-Nyarko E."/>
            <person name="Jarju S."/>
            <person name="Secka A."/>
            <person name="Antonio M."/>
            <person name="Oren A."/>
            <person name="Chaudhuri R.R."/>
            <person name="La Ragione R."/>
            <person name="Hildebrand F."/>
            <person name="Pallen M.J."/>
        </authorList>
    </citation>
    <scope>NUCLEOTIDE SEQUENCE</scope>
    <source>
        <strain evidence="2">ChiSjej5B23-6657</strain>
    </source>
</reference>
<dbReference type="SUPFAM" id="SSF52540">
    <property type="entry name" value="P-loop containing nucleoside triphosphate hydrolases"/>
    <property type="match status" value="1"/>
</dbReference>
<dbReference type="AlphaFoldDB" id="A0A9D1EAP5"/>
<evidence type="ECO:0000313" key="2">
    <source>
        <dbReference type="EMBL" id="HIR71352.1"/>
    </source>
</evidence>
<dbReference type="Proteomes" id="UP000823912">
    <property type="component" value="Unassembled WGS sequence"/>
</dbReference>
<dbReference type="PANTHER" id="PTHR43394">
    <property type="entry name" value="ATP-DEPENDENT PERMEASE MDL1, MITOCHONDRIAL"/>
    <property type="match status" value="1"/>
</dbReference>
<keyword evidence="2" id="KW-0547">Nucleotide-binding</keyword>
<evidence type="ECO:0000256" key="1">
    <source>
        <dbReference type="SAM" id="MobiDB-lite"/>
    </source>
</evidence>
<feature type="non-terminal residue" evidence="2">
    <location>
        <position position="1"/>
    </location>
</feature>
<dbReference type="GO" id="GO:0015421">
    <property type="term" value="F:ABC-type oligopeptide transporter activity"/>
    <property type="evidence" value="ECO:0007669"/>
    <property type="project" value="TreeGrafter"/>
</dbReference>
<feature type="region of interest" description="Disordered" evidence="1">
    <location>
        <begin position="94"/>
        <end position="114"/>
    </location>
</feature>
<comment type="caution">
    <text evidence="2">The sequence shown here is derived from an EMBL/GenBank/DDBJ whole genome shotgun (WGS) entry which is preliminary data.</text>
</comment>
<organism evidence="2 3">
    <name type="scientific">Candidatus Pullilachnospira gallistercoris</name>
    <dbReference type="NCBI Taxonomy" id="2840911"/>
    <lineage>
        <taxon>Bacteria</taxon>
        <taxon>Bacillati</taxon>
        <taxon>Bacillota</taxon>
        <taxon>Clostridia</taxon>
        <taxon>Lachnospirales</taxon>
        <taxon>Lachnospiraceae</taxon>
        <taxon>Lachnospiraceae incertae sedis</taxon>
        <taxon>Candidatus Pullilachnospira</taxon>
    </lineage>
</organism>
<keyword evidence="2" id="KW-0067">ATP-binding</keyword>
<reference evidence="2" key="1">
    <citation type="submission" date="2020-10" db="EMBL/GenBank/DDBJ databases">
        <authorList>
            <person name="Gilroy R."/>
        </authorList>
    </citation>
    <scope>NUCLEOTIDE SEQUENCE</scope>
    <source>
        <strain evidence="2">ChiSjej5B23-6657</strain>
    </source>
</reference>
<evidence type="ECO:0000313" key="3">
    <source>
        <dbReference type="Proteomes" id="UP000823912"/>
    </source>
</evidence>